<organism evidence="1 2">
    <name type="scientific">Dendrothele bispora (strain CBS 962.96)</name>
    <dbReference type="NCBI Taxonomy" id="1314807"/>
    <lineage>
        <taxon>Eukaryota</taxon>
        <taxon>Fungi</taxon>
        <taxon>Dikarya</taxon>
        <taxon>Basidiomycota</taxon>
        <taxon>Agaricomycotina</taxon>
        <taxon>Agaricomycetes</taxon>
        <taxon>Agaricomycetidae</taxon>
        <taxon>Agaricales</taxon>
        <taxon>Agaricales incertae sedis</taxon>
        <taxon>Dendrothele</taxon>
    </lineage>
</organism>
<gene>
    <name evidence="1" type="ORF">K435DRAFT_796972</name>
</gene>
<accession>A0A4S8M539</accession>
<protein>
    <submittedName>
        <fullName evidence="1">Uncharacterized protein</fullName>
    </submittedName>
</protein>
<dbReference type="EMBL" id="ML179167">
    <property type="protein sequence ID" value="THU96843.1"/>
    <property type="molecule type" value="Genomic_DNA"/>
</dbReference>
<evidence type="ECO:0000313" key="2">
    <source>
        <dbReference type="Proteomes" id="UP000297245"/>
    </source>
</evidence>
<dbReference type="OrthoDB" id="432234at2759"/>
<name>A0A4S8M539_DENBC</name>
<proteinExistence type="predicted"/>
<keyword evidence="2" id="KW-1185">Reference proteome</keyword>
<sequence>MFQVSERNKCGRCSRILRFKHFVPVSLITKYEQSGLTPEIFSKLTKSCNKCRASATQRNARKETQAEAAGQHWCTSCQSAVSREDCRDGTGNIHLTCNKCHTQVQNTRRRLNVQMIPDEDVPAQDDAEGAKSLDSDPYDAIFGDGSDMMEIDMPKDFSIDDKTCHAISRGRVKLKAGILLTVSRKPVELSKGNNVCPYLTELEEQMILLSLNLSVMSVRYTEGQQYSYKDHDITNTVTKLPRRVSNSASQC</sequence>
<dbReference type="Proteomes" id="UP000297245">
    <property type="component" value="Unassembled WGS sequence"/>
</dbReference>
<reference evidence="1 2" key="1">
    <citation type="journal article" date="2019" name="Nat. Ecol. Evol.">
        <title>Megaphylogeny resolves global patterns of mushroom evolution.</title>
        <authorList>
            <person name="Varga T."/>
            <person name="Krizsan K."/>
            <person name="Foldi C."/>
            <person name="Dima B."/>
            <person name="Sanchez-Garcia M."/>
            <person name="Sanchez-Ramirez S."/>
            <person name="Szollosi G.J."/>
            <person name="Szarkandi J.G."/>
            <person name="Papp V."/>
            <person name="Albert L."/>
            <person name="Andreopoulos W."/>
            <person name="Angelini C."/>
            <person name="Antonin V."/>
            <person name="Barry K.W."/>
            <person name="Bougher N.L."/>
            <person name="Buchanan P."/>
            <person name="Buyck B."/>
            <person name="Bense V."/>
            <person name="Catcheside P."/>
            <person name="Chovatia M."/>
            <person name="Cooper J."/>
            <person name="Damon W."/>
            <person name="Desjardin D."/>
            <person name="Finy P."/>
            <person name="Geml J."/>
            <person name="Haridas S."/>
            <person name="Hughes K."/>
            <person name="Justo A."/>
            <person name="Karasinski D."/>
            <person name="Kautmanova I."/>
            <person name="Kiss B."/>
            <person name="Kocsube S."/>
            <person name="Kotiranta H."/>
            <person name="LaButti K.M."/>
            <person name="Lechner B.E."/>
            <person name="Liimatainen K."/>
            <person name="Lipzen A."/>
            <person name="Lukacs Z."/>
            <person name="Mihaltcheva S."/>
            <person name="Morgado L.N."/>
            <person name="Niskanen T."/>
            <person name="Noordeloos M.E."/>
            <person name="Ohm R.A."/>
            <person name="Ortiz-Santana B."/>
            <person name="Ovrebo C."/>
            <person name="Racz N."/>
            <person name="Riley R."/>
            <person name="Savchenko A."/>
            <person name="Shiryaev A."/>
            <person name="Soop K."/>
            <person name="Spirin V."/>
            <person name="Szebenyi C."/>
            <person name="Tomsovsky M."/>
            <person name="Tulloss R.E."/>
            <person name="Uehling J."/>
            <person name="Grigoriev I.V."/>
            <person name="Vagvolgyi C."/>
            <person name="Papp T."/>
            <person name="Martin F.M."/>
            <person name="Miettinen O."/>
            <person name="Hibbett D.S."/>
            <person name="Nagy L.G."/>
        </authorList>
    </citation>
    <scope>NUCLEOTIDE SEQUENCE [LARGE SCALE GENOMIC DNA]</scope>
    <source>
        <strain evidence="1 2">CBS 962.96</strain>
    </source>
</reference>
<evidence type="ECO:0000313" key="1">
    <source>
        <dbReference type="EMBL" id="THU96843.1"/>
    </source>
</evidence>
<dbReference type="AlphaFoldDB" id="A0A4S8M539"/>